<dbReference type="EMBL" id="JABAHT010000473">
    <property type="protein sequence ID" value="KAF4655313.1"/>
    <property type="molecule type" value="Genomic_DNA"/>
</dbReference>
<organism evidence="1 2">
    <name type="scientific">Perkinsus olseni</name>
    <name type="common">Perkinsus atlanticus</name>
    <dbReference type="NCBI Taxonomy" id="32597"/>
    <lineage>
        <taxon>Eukaryota</taxon>
        <taxon>Sar</taxon>
        <taxon>Alveolata</taxon>
        <taxon>Perkinsozoa</taxon>
        <taxon>Perkinsea</taxon>
        <taxon>Perkinsida</taxon>
        <taxon>Perkinsidae</taxon>
        <taxon>Perkinsus</taxon>
    </lineage>
</organism>
<dbReference type="AlphaFoldDB" id="A0A7J6L819"/>
<protein>
    <submittedName>
        <fullName evidence="1">Uncharacterized protein</fullName>
    </submittedName>
</protein>
<evidence type="ECO:0000313" key="1">
    <source>
        <dbReference type="EMBL" id="KAF4655313.1"/>
    </source>
</evidence>
<dbReference type="Proteomes" id="UP000570595">
    <property type="component" value="Unassembled WGS sequence"/>
</dbReference>
<dbReference type="SUPFAM" id="SSF81301">
    <property type="entry name" value="Nucleotidyltransferase"/>
    <property type="match status" value="1"/>
</dbReference>
<accession>A0A7J6L819</accession>
<reference evidence="1 2" key="1">
    <citation type="submission" date="2020-04" db="EMBL/GenBank/DDBJ databases">
        <title>Perkinsus olseni comparative genomics.</title>
        <authorList>
            <person name="Bogema D.R."/>
        </authorList>
    </citation>
    <scope>NUCLEOTIDE SEQUENCE [LARGE SCALE GENOMIC DNA]</scope>
    <source>
        <strain evidence="1">ATCC PRA-179</strain>
    </source>
</reference>
<dbReference type="OrthoDB" id="407432at2759"/>
<name>A0A7J6L819_PEROL</name>
<dbReference type="SUPFAM" id="SSF81631">
    <property type="entry name" value="PAP/OAS1 substrate-binding domain"/>
    <property type="match status" value="1"/>
</dbReference>
<proteinExistence type="predicted"/>
<dbReference type="Gene3D" id="3.30.460.10">
    <property type="entry name" value="Beta Polymerase, domain 2"/>
    <property type="match status" value="1"/>
</dbReference>
<gene>
    <name evidence="1" type="ORF">FOZ61_007646</name>
</gene>
<dbReference type="GO" id="GO:0031123">
    <property type="term" value="P:RNA 3'-end processing"/>
    <property type="evidence" value="ECO:0007669"/>
    <property type="project" value="TreeGrafter"/>
</dbReference>
<sequence length="344" mass="37858">MSSLDTVLAIIHKRLSGVSAAVVPFGSRVIFPGHQGGDVDIVVILAGKENDIIPRGKIPEEMQRVRRALVEPDLDNDDASVLEIKKSLPNARIPLLKVTHVPSQTPIDLVIHLGHPIVSSWFSRDIVQASGLGKELIELVRNWAASKNITRADAGMLPKYGYSLLVVAFLQKKGLLPANLFPTAEEDAVSKAKRPRLLATGLDPTTYYTEGELIRFVALEEPARLLPWSPVLDAWQQSNAIRSKDSEVDELFQQFLVDLEGKLSSEDSKPVTFREKRVAVLDEFKNTSDHLFVLRDPITSRNVACVLTPTTKVAILSEIARARHALSTGSAISDLLSMKPLMNL</sequence>
<evidence type="ECO:0000313" key="2">
    <source>
        <dbReference type="Proteomes" id="UP000570595"/>
    </source>
</evidence>
<dbReference type="PANTHER" id="PTHR12271:SF40">
    <property type="entry name" value="POLY(A) RNA POLYMERASE GLD2"/>
    <property type="match status" value="1"/>
</dbReference>
<dbReference type="InterPro" id="IPR043519">
    <property type="entry name" value="NT_sf"/>
</dbReference>
<dbReference type="GO" id="GO:0016779">
    <property type="term" value="F:nucleotidyltransferase activity"/>
    <property type="evidence" value="ECO:0007669"/>
    <property type="project" value="TreeGrafter"/>
</dbReference>
<dbReference type="Gene3D" id="1.10.1410.10">
    <property type="match status" value="1"/>
</dbReference>
<dbReference type="PANTHER" id="PTHR12271">
    <property type="entry name" value="POLY A POLYMERASE CID PAP -RELATED"/>
    <property type="match status" value="1"/>
</dbReference>
<comment type="caution">
    <text evidence="1">The sequence shown here is derived from an EMBL/GenBank/DDBJ whole genome shotgun (WGS) entry which is preliminary data.</text>
</comment>